<dbReference type="PROSITE" id="PS01230">
    <property type="entry name" value="TRMA_1"/>
    <property type="match status" value="1"/>
</dbReference>
<dbReference type="NCBIfam" id="TIGR00479">
    <property type="entry name" value="rumA"/>
    <property type="match status" value="1"/>
</dbReference>
<evidence type="ECO:0000259" key="6">
    <source>
        <dbReference type="PROSITE" id="PS50926"/>
    </source>
</evidence>
<evidence type="ECO:0000256" key="2">
    <source>
        <dbReference type="ARBA" id="ARBA00022679"/>
    </source>
</evidence>
<comment type="similarity">
    <text evidence="4">Belongs to the class I-like SAM-binding methyltransferase superfamily. RNA M5U methyltransferase family.</text>
</comment>
<dbReference type="InterPro" id="IPR029063">
    <property type="entry name" value="SAM-dependent_MTases_sf"/>
</dbReference>
<dbReference type="STRING" id="1123243.SAMN02745190_01358"/>
<keyword evidence="3 4" id="KW-0949">S-adenosyl-L-methionine</keyword>
<reference evidence="7 8" key="1">
    <citation type="submission" date="2016-11" db="EMBL/GenBank/DDBJ databases">
        <authorList>
            <person name="Jaros S."/>
            <person name="Januszkiewicz K."/>
            <person name="Wedrychowicz H."/>
        </authorList>
    </citation>
    <scope>NUCLEOTIDE SEQUENCE [LARGE SCALE GENOMIC DNA]</scope>
    <source>
        <strain evidence="7 8">DSM 10502</strain>
    </source>
</reference>
<keyword evidence="8" id="KW-1185">Reference proteome</keyword>
<dbReference type="Gene3D" id="2.40.50.140">
    <property type="entry name" value="Nucleic acid-binding proteins"/>
    <property type="match status" value="1"/>
</dbReference>
<sequence>MKKEIPVTKGQSIEINIERLGTGGEGVGRVDGFTVFVQGALPGEKVEAVIETVKKNYAAGKLLRIIEESKDRTAPQCPIYKECGGCQLQHLSYEAQLKMKKQQVIDALVHIGGQKDVPVHETLGSAPWNYRNKMQFPVGLEKGKAVIGCFAQGSHDIINTENCLIQKEENNIIAAVMREAVEKYHIPVYNEDKHTGVLRHVMGRVGKDGSVMVVLVTAKEELHHAKEIVKLLRARIPKLVSVQQNIQTYHNNVILGRKTNILWGKPTILDSIGALTFHISARSFFQVNTEQAEVLYNKALEYAALTGKETVIDAYCGTGTISLFLAQRARRVYGIEIVAPAIRDAEKNARDNHIRNAEFIVGDATAVMPRLYKEGIRPDVIVVDPPRAGCTPVVLETIARMNPTRIVYVSCNPASLARDLKILEDLGYKANEAQPVDMFPQTSHVETVARIEKIFVKKQ</sequence>
<dbReference type="GO" id="GO:0070041">
    <property type="term" value="F:rRNA (uridine-C5-)-methyltransferase activity"/>
    <property type="evidence" value="ECO:0007669"/>
    <property type="project" value="TreeGrafter"/>
</dbReference>
<dbReference type="AlphaFoldDB" id="A0A1M4X5P4"/>
<dbReference type="Proteomes" id="UP000184404">
    <property type="component" value="Unassembled WGS sequence"/>
</dbReference>
<feature type="active site" evidence="5">
    <location>
        <position position="411"/>
    </location>
</feature>
<dbReference type="PROSITE" id="PS01231">
    <property type="entry name" value="TRMA_2"/>
    <property type="match status" value="1"/>
</dbReference>
<evidence type="ECO:0000256" key="5">
    <source>
        <dbReference type="PROSITE-ProRule" id="PRU10015"/>
    </source>
</evidence>
<dbReference type="GO" id="GO:0070475">
    <property type="term" value="P:rRNA base methylation"/>
    <property type="evidence" value="ECO:0007669"/>
    <property type="project" value="TreeGrafter"/>
</dbReference>
<feature type="binding site" evidence="4">
    <location>
        <position position="336"/>
    </location>
    <ligand>
        <name>S-adenosyl-L-methionine</name>
        <dbReference type="ChEBI" id="CHEBI:59789"/>
    </ligand>
</feature>
<dbReference type="EMBL" id="FQUG01000005">
    <property type="protein sequence ID" value="SHE88838.1"/>
    <property type="molecule type" value="Genomic_DNA"/>
</dbReference>
<dbReference type="SUPFAM" id="SSF53335">
    <property type="entry name" value="S-adenosyl-L-methionine-dependent methyltransferases"/>
    <property type="match status" value="1"/>
</dbReference>
<feature type="domain" description="TRAM" evidence="6">
    <location>
        <begin position="6"/>
        <end position="64"/>
    </location>
</feature>
<gene>
    <name evidence="7" type="ORF">SAMN02745190_01358</name>
</gene>
<dbReference type="InterPro" id="IPR030390">
    <property type="entry name" value="MeTrfase_TrmA_AS"/>
</dbReference>
<dbReference type="PROSITE" id="PS50926">
    <property type="entry name" value="TRAM"/>
    <property type="match status" value="1"/>
</dbReference>
<proteinExistence type="inferred from homology"/>
<dbReference type="SUPFAM" id="SSF50249">
    <property type="entry name" value="Nucleic acid-binding proteins"/>
    <property type="match status" value="1"/>
</dbReference>
<feature type="binding site" evidence="4">
    <location>
        <position position="315"/>
    </location>
    <ligand>
        <name>S-adenosyl-L-methionine</name>
        <dbReference type="ChEBI" id="CHEBI:59789"/>
    </ligand>
</feature>
<feature type="active site" description="Nucleophile" evidence="4">
    <location>
        <position position="411"/>
    </location>
</feature>
<evidence type="ECO:0000313" key="7">
    <source>
        <dbReference type="EMBL" id="SHE88838.1"/>
    </source>
</evidence>
<evidence type="ECO:0000256" key="3">
    <source>
        <dbReference type="ARBA" id="ARBA00022691"/>
    </source>
</evidence>
<dbReference type="PANTHER" id="PTHR11061">
    <property type="entry name" value="RNA M5U METHYLTRANSFERASE"/>
    <property type="match status" value="1"/>
</dbReference>
<dbReference type="PANTHER" id="PTHR11061:SF30">
    <property type="entry name" value="TRNA (URACIL(54)-C(5))-METHYLTRANSFERASE"/>
    <property type="match status" value="1"/>
</dbReference>
<dbReference type="RefSeq" id="WP_234988292.1">
    <property type="nucleotide sequence ID" value="NZ_FQUG01000005.1"/>
</dbReference>
<name>A0A1M4X5P4_9FIRM</name>
<dbReference type="Gene3D" id="3.40.50.150">
    <property type="entry name" value="Vaccinia Virus protein VP39"/>
    <property type="match status" value="1"/>
</dbReference>
<dbReference type="InterPro" id="IPR002792">
    <property type="entry name" value="TRAM_dom"/>
</dbReference>
<dbReference type="PROSITE" id="PS51687">
    <property type="entry name" value="SAM_MT_RNA_M5U"/>
    <property type="match status" value="1"/>
</dbReference>
<dbReference type="FunFam" id="3.40.50.150:FF:000009">
    <property type="entry name" value="23S rRNA (Uracil(1939)-C(5))-methyltransferase RlmD"/>
    <property type="match status" value="1"/>
</dbReference>
<dbReference type="Pfam" id="PF05958">
    <property type="entry name" value="tRNA_U5-meth_tr"/>
    <property type="match status" value="1"/>
</dbReference>
<keyword evidence="2 4" id="KW-0808">Transferase</keyword>
<dbReference type="Gene3D" id="2.40.50.1070">
    <property type="match status" value="1"/>
</dbReference>
<dbReference type="InterPro" id="IPR030391">
    <property type="entry name" value="MeTrfase_TrmA_CS"/>
</dbReference>
<dbReference type="Pfam" id="PF01938">
    <property type="entry name" value="TRAM"/>
    <property type="match status" value="1"/>
</dbReference>
<organism evidence="7 8">
    <name type="scientific">Schwartzia succinivorans DSM 10502</name>
    <dbReference type="NCBI Taxonomy" id="1123243"/>
    <lineage>
        <taxon>Bacteria</taxon>
        <taxon>Bacillati</taxon>
        <taxon>Bacillota</taxon>
        <taxon>Negativicutes</taxon>
        <taxon>Selenomonadales</taxon>
        <taxon>Selenomonadaceae</taxon>
        <taxon>Schwartzia</taxon>
    </lineage>
</organism>
<evidence type="ECO:0000313" key="8">
    <source>
        <dbReference type="Proteomes" id="UP000184404"/>
    </source>
</evidence>
<feature type="binding site" evidence="4">
    <location>
        <position position="384"/>
    </location>
    <ligand>
        <name>S-adenosyl-L-methionine</name>
        <dbReference type="ChEBI" id="CHEBI:59789"/>
    </ligand>
</feature>
<evidence type="ECO:0000256" key="1">
    <source>
        <dbReference type="ARBA" id="ARBA00022603"/>
    </source>
</evidence>
<dbReference type="FunFam" id="2.40.50.140:FF:000097">
    <property type="entry name" value="23S rRNA (uracil(1939)-C(5))-methyltransferase RlmD"/>
    <property type="match status" value="1"/>
</dbReference>
<dbReference type="InterPro" id="IPR012340">
    <property type="entry name" value="NA-bd_OB-fold"/>
</dbReference>
<dbReference type="FunFam" id="2.40.50.1070:FF:000003">
    <property type="entry name" value="23S rRNA (Uracil-5-)-methyltransferase RumA"/>
    <property type="match status" value="1"/>
</dbReference>
<evidence type="ECO:0000256" key="4">
    <source>
        <dbReference type="PROSITE-ProRule" id="PRU01024"/>
    </source>
</evidence>
<accession>A0A1M4X5P4</accession>
<keyword evidence="1 4" id="KW-0489">Methyltransferase</keyword>
<dbReference type="CDD" id="cd02440">
    <property type="entry name" value="AdoMet_MTases"/>
    <property type="match status" value="1"/>
</dbReference>
<dbReference type="InterPro" id="IPR010280">
    <property type="entry name" value="U5_MeTrfase_fam"/>
</dbReference>
<protein>
    <submittedName>
        <fullName evidence="7">23S rRNA (Uracil1939-C5)-methyltransferase</fullName>
    </submittedName>
</protein>
<feature type="binding site" evidence="4">
    <location>
        <position position="286"/>
    </location>
    <ligand>
        <name>S-adenosyl-L-methionine</name>
        <dbReference type="ChEBI" id="CHEBI:59789"/>
    </ligand>
</feature>